<reference evidence="2" key="1">
    <citation type="submission" date="2022-04" db="EMBL/GenBank/DDBJ databases">
        <title>Lysobacter sp. CAU 1642 isolated from sea sand.</title>
        <authorList>
            <person name="Kim W."/>
        </authorList>
    </citation>
    <scope>NUCLEOTIDE SEQUENCE</scope>
    <source>
        <strain evidence="2">CAU 1642</strain>
    </source>
</reference>
<evidence type="ECO:0000256" key="1">
    <source>
        <dbReference type="SAM" id="Phobius"/>
    </source>
</evidence>
<organism evidence="2 3">
    <name type="scientific">Pseudomarimonas salicorniae</name>
    <dbReference type="NCBI Taxonomy" id="2933270"/>
    <lineage>
        <taxon>Bacteria</taxon>
        <taxon>Pseudomonadati</taxon>
        <taxon>Pseudomonadota</taxon>
        <taxon>Gammaproteobacteria</taxon>
        <taxon>Lysobacterales</taxon>
        <taxon>Lysobacteraceae</taxon>
        <taxon>Pseudomarimonas</taxon>
    </lineage>
</organism>
<comment type="caution">
    <text evidence="2">The sequence shown here is derived from an EMBL/GenBank/DDBJ whole genome shotgun (WGS) entry which is preliminary data.</text>
</comment>
<dbReference type="RefSeq" id="WP_248210668.1">
    <property type="nucleotide sequence ID" value="NZ_JALNMH010000012.1"/>
</dbReference>
<proteinExistence type="predicted"/>
<evidence type="ECO:0000313" key="3">
    <source>
        <dbReference type="Proteomes" id="UP001431449"/>
    </source>
</evidence>
<sequence length="198" mass="22283">MKGSHRLLAIPMALLAIAGLGLIAFYVSPGNESAFKENMVPQLIGFCMEGFFLVGLLSLLQKSQERRQRRELWLSLRGALRGFLSKLDIALLPPHAEPAPTVVLETDLKIVTRFLRELPNSRLEIEDMVALKREGTESLGLARDMIPVAAQLSARHMRWWIAIVNSMRQLAQARSRESVEAAVYLMLENICEFDNVEL</sequence>
<dbReference type="Proteomes" id="UP001431449">
    <property type="component" value="Unassembled WGS sequence"/>
</dbReference>
<dbReference type="EMBL" id="JALNMH010000012">
    <property type="protein sequence ID" value="MCK7594962.1"/>
    <property type="molecule type" value="Genomic_DNA"/>
</dbReference>
<gene>
    <name evidence="2" type="ORF">M0G41_14935</name>
</gene>
<accession>A0ABT0GKQ6</accession>
<keyword evidence="1" id="KW-1133">Transmembrane helix</keyword>
<keyword evidence="1" id="KW-0472">Membrane</keyword>
<keyword evidence="1" id="KW-0812">Transmembrane</keyword>
<protein>
    <submittedName>
        <fullName evidence="2">Uncharacterized protein</fullName>
    </submittedName>
</protein>
<evidence type="ECO:0000313" key="2">
    <source>
        <dbReference type="EMBL" id="MCK7594962.1"/>
    </source>
</evidence>
<feature type="transmembrane region" description="Helical" evidence="1">
    <location>
        <begin position="7"/>
        <end position="27"/>
    </location>
</feature>
<feature type="transmembrane region" description="Helical" evidence="1">
    <location>
        <begin position="39"/>
        <end position="60"/>
    </location>
</feature>
<keyword evidence="3" id="KW-1185">Reference proteome</keyword>
<name>A0ABT0GKQ6_9GAMM</name>